<sequence>MKSKNLDNLQDLIGILIKNTKYSNKSTINSFNNLYSGFQDLDIITNGLPDGDLIVIAGRPSVGKTSLVIQIAYNLLTYFNNNVCIFSLEMNISQILYKLISIGSKLSIQNILSGKLNKNQWHKLQKICNIILKANLYINDNSNITINQIKYITNIIINAKEKKNIIIIDYLQLIESKELNKENRNYALGYITRQLKILAQTLNTPVIILSQLNRNIENRINKKPLLSDLKESSCINYKIFINIDDYNMLNISNMVYEDNNILIKFYQGIINYKKHHNFYKNNIKSIQVCNRYNFLCQYNEKTIVTTTSNHKLLNNNIWLEQQQLSKNKKIIKHINKQKIYKKVIRKIKFINYSLVYDITKNNYTNFICNNLLVHNSIEQDADIIIMLSKNLSDELSKKNLKLIDIFITKNRNGPIGSLKLYFNPDNNFFFKNI</sequence>
<dbReference type="Gene3D" id="3.40.50.300">
    <property type="entry name" value="P-loop containing nucleotide triphosphate hydrolases"/>
    <property type="match status" value="2"/>
</dbReference>
<dbReference type="PROSITE" id="PS51199">
    <property type="entry name" value="SF4_HELICASE"/>
    <property type="match status" value="2"/>
</dbReference>
<dbReference type="PANTHER" id="PTHR30153:SF2">
    <property type="entry name" value="REPLICATIVE DNA HELICASE"/>
    <property type="match status" value="1"/>
</dbReference>
<protein>
    <recommendedName>
        <fullName evidence="9">DNA 5'-3' helicase DnaB</fullName>
    </recommendedName>
</protein>
<feature type="domain" description="SF4 helicase" evidence="10">
    <location>
        <begin position="27"/>
        <end position="233"/>
    </location>
</feature>
<evidence type="ECO:0000259" key="10">
    <source>
        <dbReference type="PROSITE" id="PS51199"/>
    </source>
</evidence>
<dbReference type="Gene3D" id="2.170.16.10">
    <property type="entry name" value="Hedgehog/Intein (Hint) domain"/>
    <property type="match status" value="1"/>
</dbReference>
<reference evidence="11" key="2">
    <citation type="submission" date="2019-04" db="EMBL/GenBank/DDBJ databases">
        <authorList>
            <person name="Pasella M."/>
        </authorList>
    </citation>
    <scope>NUCLEOTIDE SEQUENCE</scope>
    <source>
        <strain evidence="11">HV05337</strain>
    </source>
</reference>
<dbReference type="PROSITE" id="PS50818">
    <property type="entry name" value="INTEIN_C_TER"/>
    <property type="match status" value="1"/>
</dbReference>
<evidence type="ECO:0000256" key="7">
    <source>
        <dbReference type="ARBA" id="ARBA00023235"/>
    </source>
</evidence>
<dbReference type="PANTHER" id="PTHR30153">
    <property type="entry name" value="REPLICATIVE DNA HELICASE DNAB"/>
    <property type="match status" value="1"/>
</dbReference>
<accession>A0A4D6WUN0</accession>
<dbReference type="Pfam" id="PF03796">
    <property type="entry name" value="DnaB_C"/>
    <property type="match status" value="1"/>
</dbReference>
<evidence type="ECO:0000256" key="6">
    <source>
        <dbReference type="ARBA" id="ARBA00023125"/>
    </source>
</evidence>
<dbReference type="InterPro" id="IPR003586">
    <property type="entry name" value="Hint_dom_C"/>
</dbReference>
<evidence type="ECO:0000256" key="3">
    <source>
        <dbReference type="ARBA" id="ARBA00022741"/>
    </source>
</evidence>
<keyword evidence="4 11" id="KW-0347">Helicase</keyword>
<gene>
    <name evidence="11" type="primary">dnaB</name>
</gene>
<keyword evidence="2" id="KW-0235">DNA replication</keyword>
<keyword evidence="3" id="KW-0547">Nucleotide-binding</keyword>
<evidence type="ECO:0000256" key="2">
    <source>
        <dbReference type="ARBA" id="ARBA00022705"/>
    </source>
</evidence>
<keyword evidence="7" id="KW-0413">Isomerase</keyword>
<evidence type="ECO:0000256" key="8">
    <source>
        <dbReference type="ARBA" id="ARBA00044940"/>
    </source>
</evidence>
<dbReference type="GO" id="GO:0003678">
    <property type="term" value="F:DNA helicase activity"/>
    <property type="evidence" value="ECO:0007669"/>
    <property type="project" value="InterPro"/>
</dbReference>
<evidence type="ECO:0000313" key="11">
    <source>
        <dbReference type="EMBL" id="QCI07319.1"/>
    </source>
</evidence>
<feature type="domain" description="SF4 helicase" evidence="10">
    <location>
        <begin position="376"/>
        <end position="433"/>
    </location>
</feature>
<name>A0A4D6WUN0_9FLOR</name>
<comment type="function">
    <text evidence="8">The intein is an endonuclease.</text>
</comment>
<geneLocation type="plastid" evidence="11"/>
<dbReference type="GO" id="GO:0003677">
    <property type="term" value="F:DNA binding"/>
    <property type="evidence" value="ECO:0007669"/>
    <property type="project" value="UniProtKB-KW"/>
</dbReference>
<proteinExistence type="predicted"/>
<evidence type="ECO:0000256" key="5">
    <source>
        <dbReference type="ARBA" id="ARBA00022840"/>
    </source>
</evidence>
<organism evidence="11">
    <name type="scientific">Leiomenia cribrosa</name>
    <dbReference type="NCBI Taxonomy" id="217483"/>
    <lineage>
        <taxon>Eukaryota</taxon>
        <taxon>Rhodophyta</taxon>
        <taxon>Florideophyceae</taxon>
        <taxon>Rhodymeniophycidae</taxon>
        <taxon>Gigartinales</taxon>
        <taxon>Kallymeniaceae</taxon>
        <taxon>Leiomenia</taxon>
    </lineage>
</organism>
<dbReference type="InterPro" id="IPR030934">
    <property type="entry name" value="Intein_C"/>
</dbReference>
<keyword evidence="6" id="KW-0238">DNA-binding</keyword>
<dbReference type="GO" id="GO:0006269">
    <property type="term" value="P:DNA replication, synthesis of primer"/>
    <property type="evidence" value="ECO:0007669"/>
    <property type="project" value="UniProtKB-KW"/>
</dbReference>
<dbReference type="EMBL" id="MK814681">
    <property type="protein sequence ID" value="QCI07319.1"/>
    <property type="molecule type" value="Genomic_DNA"/>
</dbReference>
<keyword evidence="11" id="KW-0934">Plastid</keyword>
<dbReference type="InterPro" id="IPR003593">
    <property type="entry name" value="AAA+_ATPase"/>
</dbReference>
<dbReference type="AlphaFoldDB" id="A0A4D6WUN0"/>
<evidence type="ECO:0000256" key="4">
    <source>
        <dbReference type="ARBA" id="ARBA00022806"/>
    </source>
</evidence>
<evidence type="ECO:0000256" key="9">
    <source>
        <dbReference type="ARBA" id="ARBA00045002"/>
    </source>
</evidence>
<dbReference type="SUPFAM" id="SSF52540">
    <property type="entry name" value="P-loop containing nucleoside triphosphate hydrolases"/>
    <property type="match status" value="1"/>
</dbReference>
<dbReference type="InterPro" id="IPR036844">
    <property type="entry name" value="Hint_dom_sf"/>
</dbReference>
<evidence type="ECO:0000256" key="1">
    <source>
        <dbReference type="ARBA" id="ARBA00022515"/>
    </source>
</evidence>
<dbReference type="GO" id="GO:0005524">
    <property type="term" value="F:ATP binding"/>
    <property type="evidence" value="ECO:0007669"/>
    <property type="project" value="UniProtKB-KW"/>
</dbReference>
<dbReference type="SMART" id="SM00305">
    <property type="entry name" value="HintC"/>
    <property type="match status" value="1"/>
</dbReference>
<dbReference type="SUPFAM" id="SSF51294">
    <property type="entry name" value="Hedgehog/intein (Hint) domain"/>
    <property type="match status" value="1"/>
</dbReference>
<dbReference type="SMART" id="SM00382">
    <property type="entry name" value="AAA"/>
    <property type="match status" value="1"/>
</dbReference>
<dbReference type="InterPro" id="IPR027417">
    <property type="entry name" value="P-loop_NTPase"/>
</dbReference>
<dbReference type="GO" id="GO:0005829">
    <property type="term" value="C:cytosol"/>
    <property type="evidence" value="ECO:0007669"/>
    <property type="project" value="TreeGrafter"/>
</dbReference>
<keyword evidence="1" id="KW-0639">Primosome</keyword>
<keyword evidence="5" id="KW-0067">ATP-binding</keyword>
<dbReference type="InterPro" id="IPR007694">
    <property type="entry name" value="DNA_helicase_DnaB-like_C"/>
</dbReference>
<reference evidence="11" key="1">
    <citation type="journal article" date="2019" name="Mol. Phylogenet. Evol.">
        <title>Morphological evolution and classification of the red algal order Ceramiales inferred using plastid phylogenomics.</title>
        <authorList>
            <person name="Diaz-Tapia P."/>
            <person name="Pasella M.M."/>
            <person name="Verbruggen H."/>
            <person name="Maggs C.A."/>
        </authorList>
    </citation>
    <scope>NUCLEOTIDE SEQUENCE</scope>
    <source>
        <strain evidence="11">HV05337</strain>
    </source>
</reference>
<keyword evidence="4 11" id="KW-0378">Hydrolase</keyword>